<dbReference type="GO" id="GO:0055085">
    <property type="term" value="P:transmembrane transport"/>
    <property type="evidence" value="ECO:0007669"/>
    <property type="project" value="InterPro"/>
</dbReference>
<feature type="transmembrane region" description="Helical" evidence="7">
    <location>
        <begin position="148"/>
        <end position="174"/>
    </location>
</feature>
<keyword evidence="6 7" id="KW-0472">Membrane</keyword>
<sequence>MGRGRRSHRWRYWQLALMAILMALSLTLGMPDSSSYGQPEEIPTETVVVDGRPLFQVTKADPINAQERAETINEELADWVTSDESIDVEWELRNGLPVILINDRYLMTVNQTDAEVGGEPSVTEQAITWQIQLEQALQQAQEERSQEFVWRALVASLIVLLATALLHRALGYFWRHTLRPLMQSLTLADQGPEERTGINVFLRFSLFLVRLGLWGGALFYVTNRFPLTRRWSYLVFEGIVDGFITRNLQLGDKAFSILDLLVLMGLLLALVLVSSTVTNLLRSRVLHVTGINRGAQEAVAILVKYSLIFIGTVVILQVWGLDLSSLALIASALGVGIGLGLQNIAKDFGSGLVLVFERPIQVGEFVEFGEFKGTVERIGARSTEIKTLDQVSIIVPNSRFLEQEVINWSHRNPTSRIRLPVGVAYASDPQAVRQALMEASHRHPGVLSTPPPQVFFGGFGDSALEFELLVWIRDPSQQLLIRSDLYFAIETALRRHNIEIPFPQRDLHLRTGSLPVDLSPEMRQWLAGWASRSNGDRGSGKPG</sequence>
<evidence type="ECO:0000259" key="8">
    <source>
        <dbReference type="Pfam" id="PF00924"/>
    </source>
</evidence>
<feature type="transmembrane region" description="Helical" evidence="7">
    <location>
        <begin position="12"/>
        <end position="30"/>
    </location>
</feature>
<dbReference type="Pfam" id="PF00924">
    <property type="entry name" value="MS_channel_2nd"/>
    <property type="match status" value="1"/>
</dbReference>
<dbReference type="Gene3D" id="2.30.30.60">
    <property type="match status" value="1"/>
</dbReference>
<feature type="domain" description="Mechanosensitive ion channel MscS" evidence="8">
    <location>
        <begin position="343"/>
        <end position="410"/>
    </location>
</feature>
<dbReference type="InterPro" id="IPR052702">
    <property type="entry name" value="MscS-like_channel"/>
</dbReference>
<evidence type="ECO:0000313" key="10">
    <source>
        <dbReference type="EMBL" id="ASC69338.1"/>
    </source>
</evidence>
<dbReference type="RefSeq" id="WP_080810762.1">
    <property type="nucleotide sequence ID" value="NZ_CP021983.2"/>
</dbReference>
<organism evidence="10 11">
    <name type="scientific">Halomicronema hongdechloris C2206</name>
    <dbReference type="NCBI Taxonomy" id="1641165"/>
    <lineage>
        <taxon>Bacteria</taxon>
        <taxon>Bacillati</taxon>
        <taxon>Cyanobacteriota</taxon>
        <taxon>Cyanophyceae</taxon>
        <taxon>Nodosilineales</taxon>
        <taxon>Nodosilineaceae</taxon>
        <taxon>Halomicronema</taxon>
    </lineage>
</organism>
<name>A0A1Z3HGD2_9CYAN</name>
<evidence type="ECO:0000256" key="4">
    <source>
        <dbReference type="ARBA" id="ARBA00022692"/>
    </source>
</evidence>
<feature type="domain" description="Mechanosensitive ion channel MscS C-terminal" evidence="9">
    <location>
        <begin position="418"/>
        <end position="500"/>
    </location>
</feature>
<evidence type="ECO:0000313" key="11">
    <source>
        <dbReference type="Proteomes" id="UP000191901"/>
    </source>
</evidence>
<dbReference type="EMBL" id="CP021983">
    <property type="protein sequence ID" value="ASC69338.1"/>
    <property type="molecule type" value="Genomic_DNA"/>
</dbReference>
<evidence type="ECO:0000256" key="1">
    <source>
        <dbReference type="ARBA" id="ARBA00004651"/>
    </source>
</evidence>
<dbReference type="Pfam" id="PF21082">
    <property type="entry name" value="MS_channel_3rd"/>
    <property type="match status" value="1"/>
</dbReference>
<dbReference type="PROSITE" id="PS01246">
    <property type="entry name" value="UPF0003"/>
    <property type="match status" value="1"/>
</dbReference>
<keyword evidence="4 7" id="KW-0812">Transmembrane</keyword>
<dbReference type="SUPFAM" id="SSF50182">
    <property type="entry name" value="Sm-like ribonucleoproteins"/>
    <property type="match status" value="1"/>
</dbReference>
<dbReference type="InterPro" id="IPR049278">
    <property type="entry name" value="MS_channel_C"/>
</dbReference>
<evidence type="ECO:0000256" key="2">
    <source>
        <dbReference type="ARBA" id="ARBA00008017"/>
    </source>
</evidence>
<evidence type="ECO:0000256" key="3">
    <source>
        <dbReference type="ARBA" id="ARBA00022475"/>
    </source>
</evidence>
<dbReference type="InterPro" id="IPR011066">
    <property type="entry name" value="MscS_channel_C_sf"/>
</dbReference>
<dbReference type="STRING" id="1641165.XM38_15630"/>
<dbReference type="AlphaFoldDB" id="A0A1Z3HGD2"/>
<dbReference type="InterPro" id="IPR006686">
    <property type="entry name" value="MscS_channel_CS"/>
</dbReference>
<keyword evidence="11" id="KW-1185">Reference proteome</keyword>
<feature type="transmembrane region" description="Helical" evidence="7">
    <location>
        <begin position="260"/>
        <end position="281"/>
    </location>
</feature>
<evidence type="ECO:0000256" key="7">
    <source>
        <dbReference type="SAM" id="Phobius"/>
    </source>
</evidence>
<proteinExistence type="inferred from homology"/>
<dbReference type="Gene3D" id="1.10.287.1260">
    <property type="match status" value="1"/>
</dbReference>
<keyword evidence="3" id="KW-1003">Cell membrane</keyword>
<dbReference type="GO" id="GO:0005886">
    <property type="term" value="C:plasma membrane"/>
    <property type="evidence" value="ECO:0007669"/>
    <property type="project" value="UniProtKB-SubCell"/>
</dbReference>
<dbReference type="InterPro" id="IPR010920">
    <property type="entry name" value="LSM_dom_sf"/>
</dbReference>
<reference evidence="10 11" key="1">
    <citation type="journal article" date="2016" name="Biochim. Biophys. Acta">
        <title>Characterization of red-shifted phycobilisomes isolated from the chlorophyll f-containing cyanobacterium Halomicronema hongdechloris.</title>
        <authorList>
            <person name="Li Y."/>
            <person name="Lin Y."/>
            <person name="Garvey C.J."/>
            <person name="Birch D."/>
            <person name="Corkery R.W."/>
            <person name="Loughlin P.C."/>
            <person name="Scheer H."/>
            <person name="Willows R.D."/>
            <person name="Chen M."/>
        </authorList>
    </citation>
    <scope>NUCLEOTIDE SEQUENCE [LARGE SCALE GENOMIC DNA]</scope>
    <source>
        <strain evidence="10 11">C2206</strain>
    </source>
</reference>
<dbReference type="SUPFAM" id="SSF82861">
    <property type="entry name" value="Mechanosensitive channel protein MscS (YggB), transmembrane region"/>
    <property type="match status" value="1"/>
</dbReference>
<dbReference type="PANTHER" id="PTHR30347:SF1">
    <property type="entry name" value="MECHANOSENSITIVE CHANNEL MSCK"/>
    <property type="match status" value="1"/>
</dbReference>
<gene>
    <name evidence="10" type="ORF">XM38_002650</name>
</gene>
<dbReference type="OrthoDB" id="9809206at2"/>
<protein>
    <submittedName>
        <fullName evidence="10">Small conductance mechanosensitive Ion Channel</fullName>
    </submittedName>
</protein>
<comment type="subcellular location">
    <subcellularLocation>
        <location evidence="1">Cell membrane</location>
        <topology evidence="1">Multi-pass membrane protein</topology>
    </subcellularLocation>
</comment>
<accession>A0A1Z3HGD2</accession>
<evidence type="ECO:0000256" key="6">
    <source>
        <dbReference type="ARBA" id="ARBA00023136"/>
    </source>
</evidence>
<feature type="transmembrane region" description="Helical" evidence="7">
    <location>
        <begin position="200"/>
        <end position="221"/>
    </location>
</feature>
<evidence type="ECO:0000256" key="5">
    <source>
        <dbReference type="ARBA" id="ARBA00022989"/>
    </source>
</evidence>
<keyword evidence="5 7" id="KW-1133">Transmembrane helix</keyword>
<dbReference type="SUPFAM" id="SSF82689">
    <property type="entry name" value="Mechanosensitive channel protein MscS (YggB), C-terminal domain"/>
    <property type="match status" value="1"/>
</dbReference>
<dbReference type="PANTHER" id="PTHR30347">
    <property type="entry name" value="POTASSIUM CHANNEL RELATED"/>
    <property type="match status" value="1"/>
</dbReference>
<dbReference type="Gene3D" id="3.30.70.100">
    <property type="match status" value="1"/>
</dbReference>
<evidence type="ECO:0000259" key="9">
    <source>
        <dbReference type="Pfam" id="PF21082"/>
    </source>
</evidence>
<comment type="similarity">
    <text evidence="2">Belongs to the MscS (TC 1.A.23) family.</text>
</comment>
<dbReference type="InterPro" id="IPR023408">
    <property type="entry name" value="MscS_beta-dom_sf"/>
</dbReference>
<dbReference type="Proteomes" id="UP000191901">
    <property type="component" value="Chromosome"/>
</dbReference>
<dbReference type="InterPro" id="IPR006685">
    <property type="entry name" value="MscS_channel_2nd"/>
</dbReference>
<feature type="transmembrane region" description="Helical" evidence="7">
    <location>
        <begin position="302"/>
        <end position="320"/>
    </location>
</feature>
<dbReference type="InterPro" id="IPR011014">
    <property type="entry name" value="MscS_channel_TM-2"/>
</dbReference>
<dbReference type="KEGG" id="hhg:XM38_002650"/>